<dbReference type="Pfam" id="PF01590">
    <property type="entry name" value="GAF"/>
    <property type="match status" value="1"/>
</dbReference>
<evidence type="ECO:0000259" key="2">
    <source>
        <dbReference type="SMART" id="SM00065"/>
    </source>
</evidence>
<accession>D2QWQ9</accession>
<dbReference type="Gene3D" id="3.30.450.40">
    <property type="match status" value="1"/>
</dbReference>
<organism evidence="4 5">
    <name type="scientific">Pirellula staleyi (strain ATCC 27377 / DSM 6068 / ICPB 4128)</name>
    <name type="common">Pirella staleyi</name>
    <dbReference type="NCBI Taxonomy" id="530564"/>
    <lineage>
        <taxon>Bacteria</taxon>
        <taxon>Pseudomonadati</taxon>
        <taxon>Planctomycetota</taxon>
        <taxon>Planctomycetia</taxon>
        <taxon>Pirellulales</taxon>
        <taxon>Pirellulaceae</taxon>
        <taxon>Pirellula</taxon>
    </lineage>
</organism>
<evidence type="ECO:0000313" key="5">
    <source>
        <dbReference type="Proteomes" id="UP000001887"/>
    </source>
</evidence>
<gene>
    <name evidence="4" type="ordered locus">Psta_3198</name>
</gene>
<dbReference type="GO" id="GO:0016791">
    <property type="term" value="F:phosphatase activity"/>
    <property type="evidence" value="ECO:0007669"/>
    <property type="project" value="TreeGrafter"/>
</dbReference>
<reference evidence="4 5" key="1">
    <citation type="journal article" date="2009" name="Stand. Genomic Sci.">
        <title>Complete genome sequence of Pirellula staleyi type strain (ATCC 27377).</title>
        <authorList>
            <person name="Clum A."/>
            <person name="Tindall B.J."/>
            <person name="Sikorski J."/>
            <person name="Ivanova N."/>
            <person name="Mavrommatis K."/>
            <person name="Lucas S."/>
            <person name="Glavina del Rio T."/>
            <person name="Nolan M."/>
            <person name="Chen F."/>
            <person name="Tice H."/>
            <person name="Pitluck S."/>
            <person name="Cheng J.F."/>
            <person name="Chertkov O."/>
            <person name="Brettin T."/>
            <person name="Han C."/>
            <person name="Detter J.C."/>
            <person name="Kuske C."/>
            <person name="Bruce D."/>
            <person name="Goodwin L."/>
            <person name="Ovchinikova G."/>
            <person name="Pati A."/>
            <person name="Mikhailova N."/>
            <person name="Chen A."/>
            <person name="Palaniappan K."/>
            <person name="Land M."/>
            <person name="Hauser L."/>
            <person name="Chang Y.J."/>
            <person name="Jeffries C.D."/>
            <person name="Chain P."/>
            <person name="Rohde M."/>
            <person name="Goker M."/>
            <person name="Bristow J."/>
            <person name="Eisen J.A."/>
            <person name="Markowitz V."/>
            <person name="Hugenholtz P."/>
            <person name="Kyrpides N.C."/>
            <person name="Klenk H.P."/>
            <person name="Lapidus A."/>
        </authorList>
    </citation>
    <scope>NUCLEOTIDE SEQUENCE [LARGE SCALE GENOMIC DNA]</scope>
    <source>
        <strain evidence="5">ATCC 27377 / DSM 6068 / ICPB 4128</strain>
    </source>
</reference>
<dbReference type="InterPro" id="IPR001932">
    <property type="entry name" value="PPM-type_phosphatase-like_dom"/>
</dbReference>
<dbReference type="SUPFAM" id="SSF81606">
    <property type="entry name" value="PP2C-like"/>
    <property type="match status" value="1"/>
</dbReference>
<dbReference type="Gene3D" id="3.60.40.10">
    <property type="entry name" value="PPM-type phosphatase domain"/>
    <property type="match status" value="1"/>
</dbReference>
<dbReference type="HOGENOM" id="CLU_000445_43_6_0"/>
<dbReference type="OrthoDB" id="247273at2"/>
<sequence length="431" mass="46775">MTDSLTSDFENDANYQCSSLDGLNRLLHVTHLLAVEIDLAKMLDTIVIEACRALRCERAILYQLDSKRNVLSAMAGTDQTIHLPLDSGVAGFVARQRLRVNLENPQLDPRWDSRHDRSTGFTTRSVLAVPLVAARDGRLLGVLEFLNNIGGPFDRDDEALSMAFSHHAAAALDRARLVDDIQRRRDLELSLNVAREVQRRFMPSKLPSIPGYEVATWWYPNEAVGGDYCDVVALQNGKAAVCVADVSGHGLGPSLLMASVRASLRTLLVTLDQPDELLHGIARAMADDFLFGPFVTMVVAMLDPIAHTLSFSNAGHAPAVHLSAETGAITPLSSTAPPLGVLDDGIFPLGPELALAPGDLVLLGTDGIIESMDYRGEQFGMSRLEQLLRKLAGAPVAELVRSIGREVELYYVGDSPPDDLTVLALRRSVKA</sequence>
<protein>
    <submittedName>
        <fullName evidence="4">Protein serine phosphatase with GAF(S) sensor(S)</fullName>
    </submittedName>
</protein>
<dbReference type="SMART" id="SM00065">
    <property type="entry name" value="GAF"/>
    <property type="match status" value="1"/>
</dbReference>
<dbReference type="InterPro" id="IPR029016">
    <property type="entry name" value="GAF-like_dom_sf"/>
</dbReference>
<keyword evidence="5" id="KW-1185">Reference proteome</keyword>
<dbReference type="STRING" id="530564.Psta_3198"/>
<feature type="domain" description="GAF" evidence="2">
    <location>
        <begin position="38"/>
        <end position="182"/>
    </location>
</feature>
<dbReference type="Proteomes" id="UP000001887">
    <property type="component" value="Chromosome"/>
</dbReference>
<dbReference type="Pfam" id="PF07228">
    <property type="entry name" value="SpoIIE"/>
    <property type="match status" value="1"/>
</dbReference>
<proteinExistence type="predicted"/>
<dbReference type="PANTHER" id="PTHR43156">
    <property type="entry name" value="STAGE II SPORULATION PROTEIN E-RELATED"/>
    <property type="match status" value="1"/>
</dbReference>
<dbReference type="InterPro" id="IPR003018">
    <property type="entry name" value="GAF"/>
</dbReference>
<dbReference type="SUPFAM" id="SSF55781">
    <property type="entry name" value="GAF domain-like"/>
    <property type="match status" value="1"/>
</dbReference>
<evidence type="ECO:0000313" key="4">
    <source>
        <dbReference type="EMBL" id="ADB17862.1"/>
    </source>
</evidence>
<dbReference type="KEGG" id="psl:Psta_3198"/>
<name>D2QWQ9_PIRSD</name>
<dbReference type="eggNOG" id="COG2208">
    <property type="taxonomic scope" value="Bacteria"/>
</dbReference>
<evidence type="ECO:0000259" key="3">
    <source>
        <dbReference type="SMART" id="SM00331"/>
    </source>
</evidence>
<dbReference type="EMBL" id="CP001848">
    <property type="protein sequence ID" value="ADB17862.1"/>
    <property type="molecule type" value="Genomic_DNA"/>
</dbReference>
<dbReference type="SMART" id="SM00331">
    <property type="entry name" value="PP2C_SIG"/>
    <property type="match status" value="1"/>
</dbReference>
<evidence type="ECO:0000256" key="1">
    <source>
        <dbReference type="ARBA" id="ARBA00022801"/>
    </source>
</evidence>
<dbReference type="AlphaFoldDB" id="D2QWQ9"/>
<dbReference type="eggNOG" id="COG2203">
    <property type="taxonomic scope" value="Bacteria"/>
</dbReference>
<feature type="domain" description="PPM-type phosphatase" evidence="3">
    <location>
        <begin position="209"/>
        <end position="427"/>
    </location>
</feature>
<dbReference type="InterPro" id="IPR036457">
    <property type="entry name" value="PPM-type-like_dom_sf"/>
</dbReference>
<dbReference type="PANTHER" id="PTHR43156:SF2">
    <property type="entry name" value="STAGE II SPORULATION PROTEIN E"/>
    <property type="match status" value="1"/>
</dbReference>
<dbReference type="InterPro" id="IPR052016">
    <property type="entry name" value="Bact_Sigma-Reg"/>
</dbReference>
<keyword evidence="1" id="KW-0378">Hydrolase</keyword>